<dbReference type="OrthoDB" id="105697at2157"/>
<dbReference type="InterPro" id="IPR006016">
    <property type="entry name" value="UspA"/>
</dbReference>
<evidence type="ECO:0000259" key="2">
    <source>
        <dbReference type="Pfam" id="PF00582"/>
    </source>
</evidence>
<dbReference type="PANTHER" id="PTHR46268:SF6">
    <property type="entry name" value="UNIVERSAL STRESS PROTEIN UP12"/>
    <property type="match status" value="1"/>
</dbReference>
<dbReference type="RefSeq" id="WP_092689299.1">
    <property type="nucleotide sequence ID" value="NZ_FNBK01000003.1"/>
</dbReference>
<dbReference type="AlphaFoldDB" id="A0A1G7IB43"/>
<gene>
    <name evidence="3" type="ORF">SAMN05216218_103335</name>
</gene>
<protein>
    <submittedName>
        <fullName evidence="3">Nucleotide-binding universal stress protein, UspA family</fullName>
    </submittedName>
</protein>
<evidence type="ECO:0000313" key="3">
    <source>
        <dbReference type="EMBL" id="SDF09579.1"/>
    </source>
</evidence>
<keyword evidence="4" id="KW-1185">Reference proteome</keyword>
<dbReference type="Proteomes" id="UP000199076">
    <property type="component" value="Unassembled WGS sequence"/>
</dbReference>
<dbReference type="PRINTS" id="PR01438">
    <property type="entry name" value="UNVRSLSTRESS"/>
</dbReference>
<organism evidence="3 4">
    <name type="scientific">Halorientalis regularis</name>
    <dbReference type="NCBI Taxonomy" id="660518"/>
    <lineage>
        <taxon>Archaea</taxon>
        <taxon>Methanobacteriati</taxon>
        <taxon>Methanobacteriota</taxon>
        <taxon>Stenosarchaea group</taxon>
        <taxon>Halobacteria</taxon>
        <taxon>Halobacteriales</taxon>
        <taxon>Haloarculaceae</taxon>
        <taxon>Halorientalis</taxon>
    </lineage>
</organism>
<sequence length="147" mass="15648">MYDRILVPTDGSSGTDETLDHALHIAADNDATVQALYVVDRRLFLAADEDTQDDVIATLEQEGDAALDAAETAGGNAGVEVVGERREGIPHTEIMSYAEEIDADLLVMGTHGRTGRDRLASLGSVTERVVENVGRPTLVVDIGDGEE</sequence>
<dbReference type="STRING" id="660518.SAMN05216218_103335"/>
<dbReference type="CDD" id="cd00293">
    <property type="entry name" value="USP-like"/>
    <property type="match status" value="1"/>
</dbReference>
<proteinExistence type="inferred from homology"/>
<reference evidence="4" key="1">
    <citation type="submission" date="2016-10" db="EMBL/GenBank/DDBJ databases">
        <authorList>
            <person name="Varghese N."/>
            <person name="Submissions S."/>
        </authorList>
    </citation>
    <scope>NUCLEOTIDE SEQUENCE [LARGE SCALE GENOMIC DNA]</scope>
    <source>
        <strain evidence="4">IBRC-M 10760</strain>
    </source>
</reference>
<dbReference type="Gene3D" id="3.40.50.620">
    <property type="entry name" value="HUPs"/>
    <property type="match status" value="1"/>
</dbReference>
<comment type="similarity">
    <text evidence="1">Belongs to the universal stress protein A family.</text>
</comment>
<dbReference type="InterPro" id="IPR006015">
    <property type="entry name" value="Universal_stress_UspA"/>
</dbReference>
<dbReference type="Pfam" id="PF00582">
    <property type="entry name" value="Usp"/>
    <property type="match status" value="1"/>
</dbReference>
<evidence type="ECO:0000256" key="1">
    <source>
        <dbReference type="ARBA" id="ARBA00008791"/>
    </source>
</evidence>
<dbReference type="EMBL" id="FNBK01000003">
    <property type="protein sequence ID" value="SDF09579.1"/>
    <property type="molecule type" value="Genomic_DNA"/>
</dbReference>
<dbReference type="PANTHER" id="PTHR46268">
    <property type="entry name" value="STRESS RESPONSE PROTEIN NHAX"/>
    <property type="match status" value="1"/>
</dbReference>
<dbReference type="SUPFAM" id="SSF52402">
    <property type="entry name" value="Adenine nucleotide alpha hydrolases-like"/>
    <property type="match status" value="1"/>
</dbReference>
<feature type="domain" description="UspA" evidence="2">
    <location>
        <begin position="1"/>
        <end position="140"/>
    </location>
</feature>
<accession>A0A1G7IB43</accession>
<evidence type="ECO:0000313" key="4">
    <source>
        <dbReference type="Proteomes" id="UP000199076"/>
    </source>
</evidence>
<name>A0A1G7IB43_9EURY</name>
<dbReference type="InterPro" id="IPR014729">
    <property type="entry name" value="Rossmann-like_a/b/a_fold"/>
</dbReference>